<gene>
    <name evidence="6" type="ORF">DMA12_15400</name>
</gene>
<feature type="short sequence motif" description="DGA/G" evidence="4">
    <location>
        <begin position="192"/>
        <end position="194"/>
    </location>
</feature>
<feature type="active site" description="Nucleophile" evidence="4">
    <location>
        <position position="50"/>
    </location>
</feature>
<evidence type="ECO:0000256" key="3">
    <source>
        <dbReference type="ARBA" id="ARBA00023098"/>
    </source>
</evidence>
<keyword evidence="3 4" id="KW-0443">Lipid metabolism</keyword>
<comment type="caution">
    <text evidence="6">The sequence shown here is derived from an EMBL/GenBank/DDBJ whole genome shotgun (WGS) entry which is preliminary data.</text>
</comment>
<dbReference type="PANTHER" id="PTHR14226:SF57">
    <property type="entry name" value="BLR7027 PROTEIN"/>
    <property type="match status" value="1"/>
</dbReference>
<dbReference type="InterPro" id="IPR050301">
    <property type="entry name" value="NTE"/>
</dbReference>
<evidence type="ECO:0000313" key="7">
    <source>
        <dbReference type="Proteomes" id="UP000286716"/>
    </source>
</evidence>
<evidence type="ECO:0000313" key="6">
    <source>
        <dbReference type="EMBL" id="RSM44917.1"/>
    </source>
</evidence>
<protein>
    <recommendedName>
        <fullName evidence="5">PNPLA domain-containing protein</fullName>
    </recommendedName>
</protein>
<accession>A0A428WPB0</accession>
<dbReference type="RefSeq" id="WP_026468264.1">
    <property type="nucleotide sequence ID" value="NZ_QHHU01000018.1"/>
</dbReference>
<dbReference type="OrthoDB" id="2339873at2"/>
<keyword evidence="2 4" id="KW-0442">Lipid degradation</keyword>
<dbReference type="PROSITE" id="PS51635">
    <property type="entry name" value="PNPLA"/>
    <property type="match status" value="1"/>
</dbReference>
<dbReference type="InterPro" id="IPR002641">
    <property type="entry name" value="PNPLA_dom"/>
</dbReference>
<feature type="short sequence motif" description="GXGXXG" evidence="4">
    <location>
        <begin position="17"/>
        <end position="22"/>
    </location>
</feature>
<dbReference type="EMBL" id="QHHU01000018">
    <property type="protein sequence ID" value="RSM44917.1"/>
    <property type="molecule type" value="Genomic_DNA"/>
</dbReference>
<feature type="short sequence motif" description="GXSXG" evidence="4">
    <location>
        <begin position="48"/>
        <end position="52"/>
    </location>
</feature>
<organism evidence="6 7">
    <name type="scientific">Amycolatopsis balhimycina DSM 5908</name>
    <dbReference type="NCBI Taxonomy" id="1081091"/>
    <lineage>
        <taxon>Bacteria</taxon>
        <taxon>Bacillati</taxon>
        <taxon>Actinomycetota</taxon>
        <taxon>Actinomycetes</taxon>
        <taxon>Pseudonocardiales</taxon>
        <taxon>Pseudonocardiaceae</taxon>
        <taxon>Amycolatopsis</taxon>
    </lineage>
</organism>
<sequence length="295" mass="30079">MTLQENGSPTRAVVLGGGGTVGVAWQTGLLAGLREAGVDLAEAPAIVGTSAGSLVGALLAGGRDVTDALAILAEVGKKLDFDSLGAGSQSFLDASRQAVFAADPRQALRAIGSAAQEASTALTEDDYLGLLGTLDGVAWPAGFRCTAIDTGTGELVVWGEESGVPLLHAVAASCVVPMLFPAVTINGNHYMDGGIVNHLNAAAAPPSDVLVAVSCLPLEAPSGAPGSDRSPSTIKADAEVAQLRENTRVVAVDPDFGDLEAPVKMMDQETAGRAFHIGRRQAEREAAAIRAVWDF</sequence>
<dbReference type="Pfam" id="PF01734">
    <property type="entry name" value="Patatin"/>
    <property type="match status" value="1"/>
</dbReference>
<dbReference type="GO" id="GO:0016042">
    <property type="term" value="P:lipid catabolic process"/>
    <property type="evidence" value="ECO:0007669"/>
    <property type="project" value="UniProtKB-UniRule"/>
</dbReference>
<dbReference type="GO" id="GO:0016787">
    <property type="term" value="F:hydrolase activity"/>
    <property type="evidence" value="ECO:0007669"/>
    <property type="project" value="UniProtKB-UniRule"/>
</dbReference>
<dbReference type="InterPro" id="IPR016035">
    <property type="entry name" value="Acyl_Trfase/lysoPLipase"/>
</dbReference>
<dbReference type="SUPFAM" id="SSF52151">
    <property type="entry name" value="FabD/lysophospholipase-like"/>
    <property type="match status" value="1"/>
</dbReference>
<keyword evidence="7" id="KW-1185">Reference proteome</keyword>
<dbReference type="PANTHER" id="PTHR14226">
    <property type="entry name" value="NEUROPATHY TARGET ESTERASE/SWISS CHEESE D.MELANOGASTER"/>
    <property type="match status" value="1"/>
</dbReference>
<dbReference type="Proteomes" id="UP000286716">
    <property type="component" value="Unassembled WGS sequence"/>
</dbReference>
<dbReference type="AlphaFoldDB" id="A0A428WPB0"/>
<feature type="domain" description="PNPLA" evidence="5">
    <location>
        <begin position="13"/>
        <end position="205"/>
    </location>
</feature>
<proteinExistence type="predicted"/>
<keyword evidence="1 4" id="KW-0378">Hydrolase</keyword>
<name>A0A428WPB0_AMYBA</name>
<evidence type="ECO:0000256" key="4">
    <source>
        <dbReference type="PROSITE-ProRule" id="PRU01161"/>
    </source>
</evidence>
<evidence type="ECO:0000256" key="2">
    <source>
        <dbReference type="ARBA" id="ARBA00022963"/>
    </source>
</evidence>
<reference evidence="6 7" key="1">
    <citation type="submission" date="2018-05" db="EMBL/GenBank/DDBJ databases">
        <title>Evolution of GPA BGCs.</title>
        <authorList>
            <person name="Waglechner N."/>
            <person name="Wright G.D."/>
        </authorList>
    </citation>
    <scope>NUCLEOTIDE SEQUENCE [LARGE SCALE GENOMIC DNA]</scope>
    <source>
        <strain evidence="6 7">DSM 5908</strain>
    </source>
</reference>
<feature type="active site" description="Proton acceptor" evidence="4">
    <location>
        <position position="192"/>
    </location>
</feature>
<evidence type="ECO:0000256" key="1">
    <source>
        <dbReference type="ARBA" id="ARBA00022801"/>
    </source>
</evidence>
<evidence type="ECO:0000259" key="5">
    <source>
        <dbReference type="PROSITE" id="PS51635"/>
    </source>
</evidence>
<dbReference type="Gene3D" id="3.40.1090.10">
    <property type="entry name" value="Cytosolic phospholipase A2 catalytic domain"/>
    <property type="match status" value="2"/>
</dbReference>